<evidence type="ECO:0000259" key="8">
    <source>
        <dbReference type="SMART" id="SM00849"/>
    </source>
</evidence>
<evidence type="ECO:0000256" key="4">
    <source>
        <dbReference type="ARBA" id="ARBA00032988"/>
    </source>
</evidence>
<comment type="function">
    <text evidence="6">Endoribonuclease that catalyzes the hydrolysis of histone-coding pre-mRNA 3'-end. Involved in histone pre-mRNA processing during the S-phase of the cell cycle, which is required for entering/progressing through S-phase. Cleaves histone pre-mRNA at a major and a minor cleavage site after the 5'-ACCCA-3' and the 5'-ACCCACA-3' sequence, respectively, and located downstream of the stem-loop. May require the presence of the HDE element located at the histone pre-RNA 3'-end to avoid non-specific cleavage.</text>
</comment>
<dbReference type="Proteomes" id="UP000184170">
    <property type="component" value="Unassembled WGS sequence"/>
</dbReference>
<evidence type="ECO:0000256" key="3">
    <source>
        <dbReference type="ARBA" id="ARBA00014856"/>
    </source>
</evidence>
<dbReference type="CDD" id="cd07711">
    <property type="entry name" value="MBLAC1-like_MBL-fold"/>
    <property type="match status" value="1"/>
</dbReference>
<accession>A0A1M4VGE6</accession>
<dbReference type="PANTHER" id="PTHR23200">
    <property type="entry name" value="METALLO-BETA-LACTAMASE DOMAIN-CONTAINING PROTEIN 1"/>
    <property type="match status" value="1"/>
</dbReference>
<evidence type="ECO:0000256" key="5">
    <source>
        <dbReference type="ARBA" id="ARBA00044690"/>
    </source>
</evidence>
<sequence length="226" mass="24803">MRRTLLAALAVTALSNYALAQSATGGNKVTVLTEGYVRPIEGREFIPGKSADGARNVAGTVVLVRGEDVTLVADPGMVKDRTNILAALKEQGVAPEDVTHVFISHHHPDHTVNIALFPNAEVVDFWGRYRDDLWQDHADGYELAPGIKVLRTPGHTDEDATLLVETADGTYALTHLWWFPDMTPAQDPLASSQADLDKHRQQILEIADWIVPGHGQMFRNPQKSGR</sequence>
<feature type="domain" description="Metallo-beta-lactamase" evidence="8">
    <location>
        <begin position="58"/>
        <end position="214"/>
    </location>
</feature>
<evidence type="ECO:0000256" key="7">
    <source>
        <dbReference type="SAM" id="SignalP"/>
    </source>
</evidence>
<dbReference type="AlphaFoldDB" id="A0A1M4VGE6"/>
<evidence type="ECO:0000256" key="6">
    <source>
        <dbReference type="ARBA" id="ARBA00045869"/>
    </source>
</evidence>
<feature type="chain" id="PRO_5013110014" description="Metallo-beta-lactamase domain-containing protein 1" evidence="7">
    <location>
        <begin position="21"/>
        <end position="226"/>
    </location>
</feature>
<dbReference type="PANTHER" id="PTHR23200:SF48">
    <property type="entry name" value="METALLO-BETA-LACTAMASE DOMAIN-CONTAINING PROTEIN 1"/>
    <property type="match status" value="1"/>
</dbReference>
<proteinExistence type="predicted"/>
<comment type="catalytic activity">
    <reaction evidence="5">
        <text>a ribonucleotidyl-ribonucleotide-RNA + H2O = a 3'-end ribonucleotide-RNA + a 5'-end 5'-phospho-ribonucleoside-RNA + H(+)</text>
        <dbReference type="Rhea" id="RHEA:68096"/>
        <dbReference type="Rhea" id="RHEA-COMP:15179"/>
        <dbReference type="Rhea" id="RHEA-COMP:17355"/>
        <dbReference type="Rhea" id="RHEA-COMP:17428"/>
        <dbReference type="ChEBI" id="CHEBI:15377"/>
        <dbReference type="ChEBI" id="CHEBI:15378"/>
        <dbReference type="ChEBI" id="CHEBI:74896"/>
        <dbReference type="ChEBI" id="CHEBI:138282"/>
        <dbReference type="ChEBI" id="CHEBI:173118"/>
    </reaction>
    <physiologicalReaction direction="left-to-right" evidence="5">
        <dbReference type="Rhea" id="RHEA:68097"/>
    </physiologicalReaction>
</comment>
<dbReference type="Pfam" id="PF00753">
    <property type="entry name" value="Lactamase_B"/>
    <property type="match status" value="1"/>
</dbReference>
<dbReference type="GO" id="GO:0005829">
    <property type="term" value="C:cytosol"/>
    <property type="evidence" value="ECO:0007669"/>
    <property type="project" value="UniProtKB-SubCell"/>
</dbReference>
<evidence type="ECO:0000313" key="9">
    <source>
        <dbReference type="EMBL" id="SHE68041.1"/>
    </source>
</evidence>
<evidence type="ECO:0000313" key="10">
    <source>
        <dbReference type="Proteomes" id="UP000184170"/>
    </source>
</evidence>
<gene>
    <name evidence="9" type="ORF">SAMN04487965_0420</name>
</gene>
<organism evidence="9 10">
    <name type="scientific">Microbulbifer donghaiensis</name>
    <dbReference type="NCBI Taxonomy" id="494016"/>
    <lineage>
        <taxon>Bacteria</taxon>
        <taxon>Pseudomonadati</taxon>
        <taxon>Pseudomonadota</taxon>
        <taxon>Gammaproteobacteria</taxon>
        <taxon>Cellvibrionales</taxon>
        <taxon>Microbulbiferaceae</taxon>
        <taxon>Microbulbifer</taxon>
    </lineage>
</organism>
<dbReference type="Gene3D" id="3.60.15.10">
    <property type="entry name" value="Ribonuclease Z/Hydroxyacylglutathione hydrolase-like"/>
    <property type="match status" value="1"/>
</dbReference>
<dbReference type="STRING" id="494016.SAMN04487965_0420"/>
<evidence type="ECO:0000256" key="2">
    <source>
        <dbReference type="ARBA" id="ARBA00011738"/>
    </source>
</evidence>
<dbReference type="SUPFAM" id="SSF56281">
    <property type="entry name" value="Metallo-hydrolase/oxidoreductase"/>
    <property type="match status" value="1"/>
</dbReference>
<dbReference type="InterPro" id="IPR036866">
    <property type="entry name" value="RibonucZ/Hydroxyglut_hydro"/>
</dbReference>
<protein>
    <recommendedName>
        <fullName evidence="3">Metallo-beta-lactamase domain-containing protein 1</fullName>
    </recommendedName>
    <alternativeName>
        <fullName evidence="4">Endoribonuclease MBLAC1</fullName>
    </alternativeName>
</protein>
<comment type="subcellular location">
    <subcellularLocation>
        <location evidence="1">Cytoplasm</location>
        <location evidence="1">Cytosol</location>
    </subcellularLocation>
</comment>
<feature type="signal peptide" evidence="7">
    <location>
        <begin position="1"/>
        <end position="20"/>
    </location>
</feature>
<evidence type="ECO:0000256" key="1">
    <source>
        <dbReference type="ARBA" id="ARBA00004514"/>
    </source>
</evidence>
<keyword evidence="10" id="KW-1185">Reference proteome</keyword>
<dbReference type="InterPro" id="IPR039344">
    <property type="entry name" value="MBLAC1"/>
</dbReference>
<dbReference type="SMART" id="SM00849">
    <property type="entry name" value="Lactamase_B"/>
    <property type="match status" value="1"/>
</dbReference>
<dbReference type="InterPro" id="IPR001279">
    <property type="entry name" value="Metallo-B-lactamas"/>
</dbReference>
<dbReference type="RefSeq" id="WP_084535491.1">
    <property type="nucleotide sequence ID" value="NZ_FQVA01000001.1"/>
</dbReference>
<dbReference type="EMBL" id="FQVA01000001">
    <property type="protein sequence ID" value="SHE68041.1"/>
    <property type="molecule type" value="Genomic_DNA"/>
</dbReference>
<comment type="subunit">
    <text evidence="2">Homodimer.</text>
</comment>
<reference evidence="10" key="1">
    <citation type="submission" date="2016-11" db="EMBL/GenBank/DDBJ databases">
        <authorList>
            <person name="Varghese N."/>
            <person name="Submissions S."/>
        </authorList>
    </citation>
    <scope>NUCLEOTIDE SEQUENCE [LARGE SCALE GENOMIC DNA]</scope>
    <source>
        <strain evidence="10">CGMCC 1.7063</strain>
    </source>
</reference>
<dbReference type="OrthoDB" id="5443440at2"/>
<name>A0A1M4VGE6_9GAMM</name>
<keyword evidence="7" id="KW-0732">Signal</keyword>